<dbReference type="InterPro" id="IPR016032">
    <property type="entry name" value="Sig_transdc_resp-reg_C-effctor"/>
</dbReference>
<dbReference type="Pfam" id="PF00486">
    <property type="entry name" value="Trans_reg_C"/>
    <property type="match status" value="1"/>
</dbReference>
<keyword evidence="1" id="KW-0238">DNA-binding</keyword>
<evidence type="ECO:0000256" key="1">
    <source>
        <dbReference type="ARBA" id="ARBA00023125"/>
    </source>
</evidence>
<comment type="caution">
    <text evidence="3">The sequence shown here is derived from an EMBL/GenBank/DDBJ whole genome shotgun (WGS) entry which is preliminary data.</text>
</comment>
<proteinExistence type="predicted"/>
<dbReference type="InterPro" id="IPR001867">
    <property type="entry name" value="OmpR/PhoB-type_DNA-bd"/>
</dbReference>
<dbReference type="Proteomes" id="UP001195963">
    <property type="component" value="Unassembled WGS sequence"/>
</dbReference>
<reference evidence="3 4" key="1">
    <citation type="submission" date="2021-07" db="EMBL/GenBank/DDBJ databases">
        <title>Shewanella sp. nov, isolated from SCS.</title>
        <authorList>
            <person name="Cao W.R."/>
        </authorList>
    </citation>
    <scope>NUCLEOTIDE SEQUENCE [LARGE SCALE GENOMIC DNA]</scope>
    <source>
        <strain evidence="3 4">NR704-98</strain>
    </source>
</reference>
<organism evidence="3 4">
    <name type="scientific">Shewanella nanhaiensis</name>
    <dbReference type="NCBI Taxonomy" id="2864872"/>
    <lineage>
        <taxon>Bacteria</taxon>
        <taxon>Pseudomonadati</taxon>
        <taxon>Pseudomonadota</taxon>
        <taxon>Gammaproteobacteria</taxon>
        <taxon>Alteromonadales</taxon>
        <taxon>Shewanellaceae</taxon>
        <taxon>Shewanella</taxon>
    </lineage>
</organism>
<dbReference type="InterPro" id="IPR036388">
    <property type="entry name" value="WH-like_DNA-bd_sf"/>
</dbReference>
<keyword evidence="4" id="KW-1185">Reference proteome</keyword>
<evidence type="ECO:0000259" key="2">
    <source>
        <dbReference type="SMART" id="SM00862"/>
    </source>
</evidence>
<dbReference type="EMBL" id="JAHZST010000006">
    <property type="protein sequence ID" value="MBW8184080.1"/>
    <property type="molecule type" value="Genomic_DNA"/>
</dbReference>
<name>A0ABS7E352_9GAMM</name>
<dbReference type="Gene3D" id="1.10.10.10">
    <property type="entry name" value="Winged helix-like DNA-binding domain superfamily/Winged helix DNA-binding domain"/>
    <property type="match status" value="1"/>
</dbReference>
<protein>
    <submittedName>
        <fullName evidence="3">Winged helix-turn-helix domain-containing protein</fullName>
    </submittedName>
</protein>
<evidence type="ECO:0000313" key="4">
    <source>
        <dbReference type="Proteomes" id="UP001195963"/>
    </source>
</evidence>
<accession>A0ABS7E352</accession>
<dbReference type="SUPFAM" id="SSF46894">
    <property type="entry name" value="C-terminal effector domain of the bipartite response regulators"/>
    <property type="match status" value="1"/>
</dbReference>
<sequence>MNRRLSETSIKISLSAIRLICILIKKHQLPISYDELKAHIWGETCVGNNSLPVTINEVRNLINSTNLKIINLRGFGYMMISGEENKHENSTINKIKEILLEKKIKRSELIMLNSLSSSDLNKIYNDCEKKMQNTSSSP</sequence>
<evidence type="ECO:0000313" key="3">
    <source>
        <dbReference type="EMBL" id="MBW8184080.1"/>
    </source>
</evidence>
<feature type="domain" description="OmpR/PhoB-type" evidence="2">
    <location>
        <begin position="7"/>
        <end position="79"/>
    </location>
</feature>
<dbReference type="SMART" id="SM00862">
    <property type="entry name" value="Trans_reg_C"/>
    <property type="match status" value="1"/>
</dbReference>
<gene>
    <name evidence="3" type="ORF">K0625_10375</name>
</gene>